<protein>
    <submittedName>
        <fullName evidence="3">Uncharacterized protein</fullName>
    </submittedName>
</protein>
<dbReference type="RefSeq" id="WP_270140940.1">
    <property type="nucleotide sequence ID" value="NZ_CP115450.1"/>
</dbReference>
<keyword evidence="2" id="KW-0472">Membrane</keyword>
<name>A0ABY7PXQ1_9ACTN</name>
<organism evidence="3 4">
    <name type="scientific">Kitasatospora cathayae</name>
    <dbReference type="NCBI Taxonomy" id="3004092"/>
    <lineage>
        <taxon>Bacteria</taxon>
        <taxon>Bacillati</taxon>
        <taxon>Actinomycetota</taxon>
        <taxon>Actinomycetes</taxon>
        <taxon>Kitasatosporales</taxon>
        <taxon>Streptomycetaceae</taxon>
        <taxon>Kitasatospora</taxon>
    </lineage>
</organism>
<evidence type="ECO:0000313" key="3">
    <source>
        <dbReference type="EMBL" id="WBP85171.1"/>
    </source>
</evidence>
<evidence type="ECO:0000256" key="1">
    <source>
        <dbReference type="SAM" id="MobiDB-lite"/>
    </source>
</evidence>
<feature type="region of interest" description="Disordered" evidence="1">
    <location>
        <begin position="246"/>
        <end position="270"/>
    </location>
</feature>
<keyword evidence="2" id="KW-1133">Transmembrane helix</keyword>
<feature type="transmembrane region" description="Helical" evidence="2">
    <location>
        <begin position="6"/>
        <end position="25"/>
    </location>
</feature>
<dbReference type="EMBL" id="CP115450">
    <property type="protein sequence ID" value="WBP85171.1"/>
    <property type="molecule type" value="Genomic_DNA"/>
</dbReference>
<feature type="transmembrane region" description="Helical" evidence="2">
    <location>
        <begin position="124"/>
        <end position="144"/>
    </location>
</feature>
<feature type="transmembrane region" description="Helical" evidence="2">
    <location>
        <begin position="150"/>
        <end position="169"/>
    </location>
</feature>
<reference evidence="4" key="1">
    <citation type="submission" date="2022-12" db="EMBL/GenBank/DDBJ databases">
        <authorList>
            <person name="Mo P."/>
        </authorList>
    </citation>
    <scope>NUCLEOTIDE SEQUENCE [LARGE SCALE GENOMIC DNA]</scope>
    <source>
        <strain evidence="4">HUAS 3-15</strain>
    </source>
</reference>
<proteinExistence type="predicted"/>
<keyword evidence="4" id="KW-1185">Reference proteome</keyword>
<feature type="compositionally biased region" description="Basic and acidic residues" evidence="1">
    <location>
        <begin position="246"/>
        <end position="264"/>
    </location>
</feature>
<evidence type="ECO:0000313" key="4">
    <source>
        <dbReference type="Proteomes" id="UP001212821"/>
    </source>
</evidence>
<feature type="transmembrane region" description="Helical" evidence="2">
    <location>
        <begin position="176"/>
        <end position="195"/>
    </location>
</feature>
<evidence type="ECO:0000256" key="2">
    <source>
        <dbReference type="SAM" id="Phobius"/>
    </source>
</evidence>
<dbReference type="Proteomes" id="UP001212821">
    <property type="component" value="Chromosome"/>
</dbReference>
<keyword evidence="2" id="KW-0812">Transmembrane</keyword>
<sequence length="299" mass="32415">MMRFLLDVRMVLLGLVGLGNLWWLYRLITVRRLRRQCEGVPVEQQLAEMRAELAAAPSDTVLFDLLKAKYPAVKAEQAAEVARSVGPWQVIERGPDGVPSWVSRHAERAPQDQSPAEQQRLGPLVKLLSVVCTLLALATVWFAYPHVNHLGLAGIWVTYGAALLLLVRWDVGWTQSVLLVLPTLLIGGFAFIMVIGWAHSHAMEKAGGLGGMPDAVGLVLSLLFGLLAAVMPILVEKGQAEKSAARKDAGERALSAHEEADPRAHRAGASPWVDLLQRGPPCLRVAAPGAQRQTLPGPN</sequence>
<gene>
    <name evidence="3" type="ORF">O1G21_04405</name>
</gene>
<accession>A0ABY7PXQ1</accession>
<feature type="transmembrane region" description="Helical" evidence="2">
    <location>
        <begin position="215"/>
        <end position="235"/>
    </location>
</feature>